<protein>
    <submittedName>
        <fullName evidence="11">TonB-dependent Receptor Plug Domain</fullName>
    </submittedName>
</protein>
<evidence type="ECO:0000256" key="2">
    <source>
        <dbReference type="ARBA" id="ARBA00022448"/>
    </source>
</evidence>
<name>A0A1M5QTG2_9BACT</name>
<evidence type="ECO:0000313" key="12">
    <source>
        <dbReference type="Proteomes" id="UP000184212"/>
    </source>
</evidence>
<keyword evidence="6" id="KW-0798">TonB box</keyword>
<dbReference type="Pfam" id="PF13715">
    <property type="entry name" value="CarbopepD_reg_2"/>
    <property type="match status" value="1"/>
</dbReference>
<dbReference type="RefSeq" id="WP_073135546.1">
    <property type="nucleotide sequence ID" value="NZ_FQWQ01000002.1"/>
</dbReference>
<evidence type="ECO:0000256" key="8">
    <source>
        <dbReference type="ARBA" id="ARBA00023170"/>
    </source>
</evidence>
<organism evidence="11 12">
    <name type="scientific">Chryseolinea serpens</name>
    <dbReference type="NCBI Taxonomy" id="947013"/>
    <lineage>
        <taxon>Bacteria</taxon>
        <taxon>Pseudomonadati</taxon>
        <taxon>Bacteroidota</taxon>
        <taxon>Cytophagia</taxon>
        <taxon>Cytophagales</taxon>
        <taxon>Fulvivirgaceae</taxon>
        <taxon>Chryseolinea</taxon>
    </lineage>
</organism>
<dbReference type="GO" id="GO:0015344">
    <property type="term" value="F:siderophore uptake transmembrane transporter activity"/>
    <property type="evidence" value="ECO:0007669"/>
    <property type="project" value="TreeGrafter"/>
</dbReference>
<proteinExistence type="predicted"/>
<dbReference type="OrthoDB" id="1075473at2"/>
<dbReference type="SUPFAM" id="SSF49464">
    <property type="entry name" value="Carboxypeptidase regulatory domain-like"/>
    <property type="match status" value="1"/>
</dbReference>
<keyword evidence="5" id="KW-0732">Signal</keyword>
<dbReference type="STRING" id="947013.SAMN04488109_3003"/>
<keyword evidence="8 11" id="KW-0675">Receptor</keyword>
<feature type="domain" description="TonB-dependent receptor-like beta-barrel" evidence="10">
    <location>
        <begin position="310"/>
        <end position="670"/>
    </location>
</feature>
<dbReference type="InterPro" id="IPR008969">
    <property type="entry name" value="CarboxyPept-like_regulatory"/>
</dbReference>
<comment type="subcellular location">
    <subcellularLocation>
        <location evidence="1">Cell outer membrane</location>
        <topology evidence="1">Multi-pass membrane protein</topology>
    </subcellularLocation>
</comment>
<dbReference type="SUPFAM" id="SSF56935">
    <property type="entry name" value="Porins"/>
    <property type="match status" value="1"/>
</dbReference>
<dbReference type="GO" id="GO:0009279">
    <property type="term" value="C:cell outer membrane"/>
    <property type="evidence" value="ECO:0007669"/>
    <property type="project" value="UniProtKB-SubCell"/>
</dbReference>
<dbReference type="PANTHER" id="PTHR30069">
    <property type="entry name" value="TONB-DEPENDENT OUTER MEMBRANE RECEPTOR"/>
    <property type="match status" value="1"/>
</dbReference>
<keyword evidence="7" id="KW-0472">Membrane</keyword>
<evidence type="ECO:0000256" key="3">
    <source>
        <dbReference type="ARBA" id="ARBA00022452"/>
    </source>
</evidence>
<evidence type="ECO:0000256" key="9">
    <source>
        <dbReference type="ARBA" id="ARBA00023237"/>
    </source>
</evidence>
<dbReference type="InterPro" id="IPR036942">
    <property type="entry name" value="Beta-barrel_TonB_sf"/>
</dbReference>
<keyword evidence="4" id="KW-0812">Transmembrane</keyword>
<dbReference type="InterPro" id="IPR037066">
    <property type="entry name" value="Plug_dom_sf"/>
</dbReference>
<dbReference type="InterPro" id="IPR039426">
    <property type="entry name" value="TonB-dep_rcpt-like"/>
</dbReference>
<dbReference type="AlphaFoldDB" id="A0A1M5QTG2"/>
<dbReference type="Proteomes" id="UP000184212">
    <property type="component" value="Unassembled WGS sequence"/>
</dbReference>
<evidence type="ECO:0000313" key="11">
    <source>
        <dbReference type="EMBL" id="SHH17362.1"/>
    </source>
</evidence>
<keyword evidence="3" id="KW-1134">Transmembrane beta strand</keyword>
<evidence type="ECO:0000256" key="6">
    <source>
        <dbReference type="ARBA" id="ARBA00023077"/>
    </source>
</evidence>
<gene>
    <name evidence="11" type="ORF">SAMN04488109_3003</name>
</gene>
<dbReference type="Gene3D" id="2.170.130.10">
    <property type="entry name" value="TonB-dependent receptor, plug domain"/>
    <property type="match status" value="1"/>
</dbReference>
<dbReference type="Gene3D" id="2.60.40.1120">
    <property type="entry name" value="Carboxypeptidase-like, regulatory domain"/>
    <property type="match status" value="1"/>
</dbReference>
<evidence type="ECO:0000259" key="10">
    <source>
        <dbReference type="Pfam" id="PF00593"/>
    </source>
</evidence>
<evidence type="ECO:0000256" key="4">
    <source>
        <dbReference type="ARBA" id="ARBA00022692"/>
    </source>
</evidence>
<dbReference type="EMBL" id="FQWQ01000002">
    <property type="protein sequence ID" value="SHH17362.1"/>
    <property type="molecule type" value="Genomic_DNA"/>
</dbReference>
<dbReference type="Pfam" id="PF00593">
    <property type="entry name" value="TonB_dep_Rec_b-barrel"/>
    <property type="match status" value="1"/>
</dbReference>
<reference evidence="11 12" key="1">
    <citation type="submission" date="2016-11" db="EMBL/GenBank/DDBJ databases">
        <authorList>
            <person name="Jaros S."/>
            <person name="Januszkiewicz K."/>
            <person name="Wedrychowicz H."/>
        </authorList>
    </citation>
    <scope>NUCLEOTIDE SEQUENCE [LARGE SCALE GENOMIC DNA]</scope>
    <source>
        <strain evidence="11 12">DSM 24574</strain>
    </source>
</reference>
<dbReference type="PANTHER" id="PTHR30069:SF29">
    <property type="entry name" value="HEMOGLOBIN AND HEMOGLOBIN-HAPTOGLOBIN-BINDING PROTEIN 1-RELATED"/>
    <property type="match status" value="1"/>
</dbReference>
<evidence type="ECO:0000256" key="1">
    <source>
        <dbReference type="ARBA" id="ARBA00004571"/>
    </source>
</evidence>
<dbReference type="Gene3D" id="2.40.170.20">
    <property type="entry name" value="TonB-dependent receptor, beta-barrel domain"/>
    <property type="match status" value="1"/>
</dbReference>
<keyword evidence="12" id="KW-1185">Reference proteome</keyword>
<evidence type="ECO:0000256" key="7">
    <source>
        <dbReference type="ARBA" id="ARBA00023136"/>
    </source>
</evidence>
<accession>A0A1M5QTG2</accession>
<keyword evidence="2" id="KW-0813">Transport</keyword>
<sequence>MKIVFCFIIVVTAFASYSQTRISGSVSSKSGEVIPGASIYIFNSLDGTSSDAVGKFSFTTEETGEKTIVVSAIGFVKQEVAVTLNGSLPSFAFRLEEETAQLNEVVITAGSMEANSDREVAVLKPMDIYTNAGAAGDIVGAIQTLPGTQRVAEQTGLFVRGGDASESAVIIDGMTVQNAFFSNVPGVAQRSRFTPFQFKGMSFSSGGYGVRYGQALSSILELNTMDLPEKTTVSANLNMAGVALSGIKRWKHSAGEITANYSNLSPFYKIANTNFNFYDVPTGGGASAKWSAQNEKGGIFKAFVKHDYYQSGTEIPDPYRPGSMMPFGLKNQNTYSNASFRQLVNGKTLFYTALSASMNEDKTQWGAFPMVNKDWRMQWRGEATQFLTESFNVTLGSEVQRYQYKQDFDTAAYHFDETQVAVYLESEWKPGKQWAFKPGVRVEYSKLLQKGNIAPRIALAAKTGSYSQVSVASGIFYQLADKRYLLRDYQTDFQQAVHYMANYQWINDSRSFRIEGYYKSYNQLVRELNATYNPNPYRVVYGAVDNSGNGYAQGVDVFWRDQKTIKNFDYWLAYSYVDTKRLYANLIQKATPDFVSNHNVNITTKYFIESLQMNLGATYSFTSGRPYYNPLDNTFLGSRSPSYRNLSLNLSYLTSIGKWFTVFYANVDNVLNYKNVLGYRYSADGQSRYPIVPPLYRAVFVGVNISLTSFKKDEL</sequence>
<keyword evidence="9" id="KW-0998">Cell outer membrane</keyword>
<dbReference type="GO" id="GO:0044718">
    <property type="term" value="P:siderophore transmembrane transport"/>
    <property type="evidence" value="ECO:0007669"/>
    <property type="project" value="TreeGrafter"/>
</dbReference>
<evidence type="ECO:0000256" key="5">
    <source>
        <dbReference type="ARBA" id="ARBA00022729"/>
    </source>
</evidence>
<dbReference type="InterPro" id="IPR000531">
    <property type="entry name" value="Beta-barrel_TonB"/>
</dbReference>